<dbReference type="PANTHER" id="PTHR47829">
    <property type="entry name" value="HYDROLASE, PUTATIVE (AFU_ORTHOLOGUE AFUA_1G12880)-RELATED"/>
    <property type="match status" value="1"/>
</dbReference>
<dbReference type="EMBL" id="DTGT01000186">
    <property type="protein sequence ID" value="HGH60857.1"/>
    <property type="molecule type" value="Genomic_DNA"/>
</dbReference>
<name>A0A7C4EWY6_9BACT</name>
<sequence>MNVRDEATTPRIGESLDAERIEGFLRQTLGNLPGPLSIKQFPSGFSNLTYLVTAGQQEFVLRRPPFGRKARTAHDMLREYRILTALRPAFPYCPKPVVYCDDESVIGAPFYIMERIRGVILRKNLPEGLRLGPHEMRTLCEKVLDVHVELHSLDYRKIGLGDFGKPEGYVARQVESWIERYQAARTPDAPGFEEIIAWLKDRVPQADGEPALIHNDFKLDNIVLDENAPLKIIGVLDWEMATIGEPLMDLGNSLAYWVQADDPPDMELVRLMPTNLPGALTRRELVERYAAISGRSVSNFDFYLCFGYFRLAVIAQQIYYRYFHGQTKDERFRALVHGVRVLEKAATRAMKDGLR</sequence>
<dbReference type="PANTHER" id="PTHR47829:SF1">
    <property type="entry name" value="HAD FAMILY PHOSPHATASE"/>
    <property type="match status" value="1"/>
</dbReference>
<feature type="domain" description="Aminoglycoside phosphotransferase" evidence="1">
    <location>
        <begin position="38"/>
        <end position="263"/>
    </location>
</feature>
<protein>
    <submittedName>
        <fullName evidence="2">Phosphotransferase family protein</fullName>
    </submittedName>
</protein>
<accession>A0A7C4EWY6</accession>
<dbReference type="InterPro" id="IPR002575">
    <property type="entry name" value="Aminoglycoside_PTrfase"/>
</dbReference>
<dbReference type="Gene3D" id="3.30.200.20">
    <property type="entry name" value="Phosphorylase Kinase, domain 1"/>
    <property type="match status" value="1"/>
</dbReference>
<dbReference type="AlphaFoldDB" id="A0A7C4EWY6"/>
<reference evidence="2" key="1">
    <citation type="journal article" date="2020" name="mSystems">
        <title>Genome- and Community-Level Interaction Insights into Carbon Utilization and Element Cycling Functions of Hydrothermarchaeota in Hydrothermal Sediment.</title>
        <authorList>
            <person name="Zhou Z."/>
            <person name="Liu Y."/>
            <person name="Xu W."/>
            <person name="Pan J."/>
            <person name="Luo Z.H."/>
            <person name="Li M."/>
        </authorList>
    </citation>
    <scope>NUCLEOTIDE SEQUENCE [LARGE SCALE GENOMIC DNA]</scope>
    <source>
        <strain evidence="2">SpSt-769</strain>
    </source>
</reference>
<gene>
    <name evidence="2" type="ORF">ENV54_06120</name>
</gene>
<dbReference type="InterPro" id="IPR052898">
    <property type="entry name" value="ACAD10-like"/>
</dbReference>
<dbReference type="SUPFAM" id="SSF56112">
    <property type="entry name" value="Protein kinase-like (PK-like)"/>
    <property type="match status" value="1"/>
</dbReference>
<dbReference type="InterPro" id="IPR011009">
    <property type="entry name" value="Kinase-like_dom_sf"/>
</dbReference>
<dbReference type="GO" id="GO:0016740">
    <property type="term" value="F:transferase activity"/>
    <property type="evidence" value="ECO:0007669"/>
    <property type="project" value="UniProtKB-KW"/>
</dbReference>
<dbReference type="Gene3D" id="3.90.1200.10">
    <property type="match status" value="1"/>
</dbReference>
<evidence type="ECO:0000313" key="2">
    <source>
        <dbReference type="EMBL" id="HGH60857.1"/>
    </source>
</evidence>
<dbReference type="InterPro" id="IPR041726">
    <property type="entry name" value="ACAD10_11_N"/>
</dbReference>
<dbReference type="CDD" id="cd05154">
    <property type="entry name" value="ACAD10_11_N-like"/>
    <property type="match status" value="1"/>
</dbReference>
<proteinExistence type="predicted"/>
<comment type="caution">
    <text evidence="2">The sequence shown here is derived from an EMBL/GenBank/DDBJ whole genome shotgun (WGS) entry which is preliminary data.</text>
</comment>
<evidence type="ECO:0000259" key="1">
    <source>
        <dbReference type="Pfam" id="PF01636"/>
    </source>
</evidence>
<keyword evidence="2" id="KW-0808">Transferase</keyword>
<organism evidence="2">
    <name type="scientific">Desulfomonile tiedjei</name>
    <dbReference type="NCBI Taxonomy" id="2358"/>
    <lineage>
        <taxon>Bacteria</taxon>
        <taxon>Pseudomonadati</taxon>
        <taxon>Thermodesulfobacteriota</taxon>
        <taxon>Desulfomonilia</taxon>
        <taxon>Desulfomonilales</taxon>
        <taxon>Desulfomonilaceae</taxon>
        <taxon>Desulfomonile</taxon>
    </lineage>
</organism>
<dbReference type="Pfam" id="PF01636">
    <property type="entry name" value="APH"/>
    <property type="match status" value="1"/>
</dbReference>